<dbReference type="AlphaFoldDB" id="A0AAV8WQ04"/>
<feature type="non-terminal residue" evidence="5">
    <location>
        <position position="236"/>
    </location>
</feature>
<evidence type="ECO:0000259" key="4">
    <source>
        <dbReference type="PROSITE" id="PS51461"/>
    </source>
</evidence>
<comment type="caution">
    <text evidence="5">The sequence shown here is derived from an EMBL/GenBank/DDBJ whole genome shotgun (WGS) entry which is preliminary data.</text>
</comment>
<sequence length="236" mass="27682">MPLLPPELLFQAQTADKGVTRERRSVEDLIADYEDDIESKMTNKINEENSTAEKEDINVKFLDMYSTIYTMRQDLERVRKPTGTKENPGRTCRDLYYGHPHYIDGWYWIDPNAGMKDDAVYVYCNMTTEGETCVFPDVHSSNMPNIPWRKEGNRNDWFSNLRGGFKITYETVGMVQMTFLRLLSQESYQNFTYTCINSAAWYNTKTYRFDMSIKLLGENDQEFSYNDQKPNILFDG</sequence>
<dbReference type="Proteomes" id="UP001162156">
    <property type="component" value="Unassembled WGS sequence"/>
</dbReference>
<dbReference type="EMBL" id="JANEYF010005528">
    <property type="protein sequence ID" value="KAJ8927806.1"/>
    <property type="molecule type" value="Genomic_DNA"/>
</dbReference>
<dbReference type="InterPro" id="IPR036056">
    <property type="entry name" value="Fibrinogen-like_C"/>
</dbReference>
<gene>
    <name evidence="5" type="ORF">NQ314_019688</name>
</gene>
<feature type="domain" description="Fibrillar collagen NC1" evidence="4">
    <location>
        <begin position="62"/>
        <end position="236"/>
    </location>
</feature>
<evidence type="ECO:0000256" key="1">
    <source>
        <dbReference type="ARBA" id="ARBA00004613"/>
    </source>
</evidence>
<evidence type="ECO:0000313" key="5">
    <source>
        <dbReference type="EMBL" id="KAJ8927806.1"/>
    </source>
</evidence>
<reference evidence="5" key="1">
    <citation type="journal article" date="2023" name="Insect Mol. Biol.">
        <title>Genome sequencing provides insights into the evolution of gene families encoding plant cell wall-degrading enzymes in longhorned beetles.</title>
        <authorList>
            <person name="Shin N.R."/>
            <person name="Okamura Y."/>
            <person name="Kirsch R."/>
            <person name="Pauchet Y."/>
        </authorList>
    </citation>
    <scope>NUCLEOTIDE SEQUENCE</scope>
    <source>
        <strain evidence="5">RBIC_L_NR</strain>
    </source>
</reference>
<keyword evidence="2" id="KW-0964">Secreted</keyword>
<comment type="subcellular location">
    <subcellularLocation>
        <location evidence="1">Secreted</location>
    </subcellularLocation>
</comment>
<dbReference type="Pfam" id="PF01410">
    <property type="entry name" value="COLFI"/>
    <property type="match status" value="1"/>
</dbReference>
<dbReference type="Gene3D" id="2.60.120.1000">
    <property type="match status" value="1"/>
</dbReference>
<dbReference type="PROSITE" id="PS51461">
    <property type="entry name" value="NC1_FIB"/>
    <property type="match status" value="1"/>
</dbReference>
<dbReference type="NCBIfam" id="NF040941">
    <property type="entry name" value="GGGWT_bact"/>
    <property type="match status" value="1"/>
</dbReference>
<name>A0AAV8WQ04_9CUCU</name>
<dbReference type="GO" id="GO:0005201">
    <property type="term" value="F:extracellular matrix structural constituent"/>
    <property type="evidence" value="ECO:0007669"/>
    <property type="project" value="InterPro"/>
</dbReference>
<keyword evidence="3" id="KW-0176">Collagen</keyword>
<protein>
    <recommendedName>
        <fullName evidence="4">Fibrillar collagen NC1 domain-containing protein</fullName>
    </recommendedName>
</protein>
<dbReference type="GO" id="GO:0005581">
    <property type="term" value="C:collagen trimer"/>
    <property type="evidence" value="ECO:0007669"/>
    <property type="project" value="UniProtKB-KW"/>
</dbReference>
<dbReference type="GO" id="GO:0005576">
    <property type="term" value="C:extracellular region"/>
    <property type="evidence" value="ECO:0007669"/>
    <property type="project" value="UniProtKB-SubCell"/>
</dbReference>
<evidence type="ECO:0000313" key="6">
    <source>
        <dbReference type="Proteomes" id="UP001162156"/>
    </source>
</evidence>
<evidence type="ECO:0000256" key="2">
    <source>
        <dbReference type="ARBA" id="ARBA00022525"/>
    </source>
</evidence>
<dbReference type="SUPFAM" id="SSF56496">
    <property type="entry name" value="Fibrinogen C-terminal domain-like"/>
    <property type="match status" value="1"/>
</dbReference>
<evidence type="ECO:0000256" key="3">
    <source>
        <dbReference type="ARBA" id="ARBA00023119"/>
    </source>
</evidence>
<organism evidence="5 6">
    <name type="scientific">Rhamnusium bicolor</name>
    <dbReference type="NCBI Taxonomy" id="1586634"/>
    <lineage>
        <taxon>Eukaryota</taxon>
        <taxon>Metazoa</taxon>
        <taxon>Ecdysozoa</taxon>
        <taxon>Arthropoda</taxon>
        <taxon>Hexapoda</taxon>
        <taxon>Insecta</taxon>
        <taxon>Pterygota</taxon>
        <taxon>Neoptera</taxon>
        <taxon>Endopterygota</taxon>
        <taxon>Coleoptera</taxon>
        <taxon>Polyphaga</taxon>
        <taxon>Cucujiformia</taxon>
        <taxon>Chrysomeloidea</taxon>
        <taxon>Cerambycidae</taxon>
        <taxon>Lepturinae</taxon>
        <taxon>Rhagiini</taxon>
        <taxon>Rhamnusium</taxon>
    </lineage>
</organism>
<dbReference type="SMART" id="SM00038">
    <property type="entry name" value="COLFI"/>
    <property type="match status" value="1"/>
</dbReference>
<keyword evidence="6" id="KW-1185">Reference proteome</keyword>
<accession>A0AAV8WQ04</accession>
<proteinExistence type="predicted"/>
<dbReference type="InterPro" id="IPR000885">
    <property type="entry name" value="Fib_collagen_C"/>
</dbReference>